<dbReference type="OrthoDB" id="3233466at2"/>
<dbReference type="Proteomes" id="UP000287470">
    <property type="component" value="Unassembled WGS sequence"/>
</dbReference>
<sequence>MGIRIRRNGEVEKPDFAKAIPGAEELAGTLKDTFGAFRNGLGIAEATSSATCEGCGAALGGRRHETVRCDYCDRQTQLP</sequence>
<evidence type="ECO:0000313" key="1">
    <source>
        <dbReference type="EMBL" id="RSX52103.1"/>
    </source>
</evidence>
<reference evidence="1 2" key="1">
    <citation type="submission" date="2018-09" db="EMBL/GenBank/DDBJ databases">
        <title>Characterization of the phylogenetic diversity of five novel species belonging to the genus Bifidobacterium.</title>
        <authorList>
            <person name="Lugli G.A."/>
            <person name="Duranti S."/>
            <person name="Milani C."/>
        </authorList>
    </citation>
    <scope>NUCLEOTIDE SEQUENCE [LARGE SCALE GENOMIC DNA]</scope>
    <source>
        <strain evidence="1 2">2033B</strain>
    </source>
</reference>
<organism evidence="1 2">
    <name type="scientific">Bifidobacterium samirii</name>
    <dbReference type="NCBI Taxonomy" id="2306974"/>
    <lineage>
        <taxon>Bacteria</taxon>
        <taxon>Bacillati</taxon>
        <taxon>Actinomycetota</taxon>
        <taxon>Actinomycetes</taxon>
        <taxon>Bifidobacteriales</taxon>
        <taxon>Bifidobacteriaceae</taxon>
        <taxon>Bifidobacterium</taxon>
    </lineage>
</organism>
<accession>A0A430FGV6</accession>
<dbReference type="RefSeq" id="WP_125969083.1">
    <property type="nucleotide sequence ID" value="NZ_QXGK01000024.1"/>
</dbReference>
<dbReference type="AlphaFoldDB" id="A0A430FGV6"/>
<comment type="caution">
    <text evidence="1">The sequence shown here is derived from an EMBL/GenBank/DDBJ whole genome shotgun (WGS) entry which is preliminary data.</text>
</comment>
<dbReference type="EMBL" id="QXGK01000024">
    <property type="protein sequence ID" value="RSX52103.1"/>
    <property type="molecule type" value="Genomic_DNA"/>
</dbReference>
<protein>
    <submittedName>
        <fullName evidence="1">Uncharacterized protein</fullName>
    </submittedName>
</protein>
<gene>
    <name evidence="1" type="ORF">D2E24_1832</name>
</gene>
<name>A0A430FGV6_9BIFI</name>
<proteinExistence type="predicted"/>
<evidence type="ECO:0000313" key="2">
    <source>
        <dbReference type="Proteomes" id="UP000287470"/>
    </source>
</evidence>
<keyword evidence="2" id="KW-1185">Reference proteome</keyword>